<dbReference type="PROSITE" id="PS50119">
    <property type="entry name" value="ZF_BBOX"/>
    <property type="match status" value="1"/>
</dbReference>
<dbReference type="InterPro" id="IPR010402">
    <property type="entry name" value="CCT_domain"/>
</dbReference>
<feature type="domain" description="CCT" evidence="11">
    <location>
        <begin position="316"/>
        <end position="358"/>
    </location>
</feature>
<evidence type="ECO:0000256" key="6">
    <source>
        <dbReference type="ARBA" id="ARBA00022833"/>
    </source>
</evidence>
<keyword evidence="7 9" id="KW-0539">Nucleus</keyword>
<name>A0A8S0S850_OLEEU</name>
<keyword evidence="13" id="KW-1185">Reference proteome</keyword>
<dbReference type="GO" id="GO:0006355">
    <property type="term" value="P:regulation of DNA-templated transcription"/>
    <property type="evidence" value="ECO:0007669"/>
    <property type="project" value="UniProtKB-ARBA"/>
</dbReference>
<dbReference type="PROSITE" id="PS51017">
    <property type="entry name" value="CCT"/>
    <property type="match status" value="1"/>
</dbReference>
<dbReference type="OrthoDB" id="153872at2759"/>
<gene>
    <name evidence="12" type="ORF">OLEA9_A070234</name>
</gene>
<dbReference type="EMBL" id="CACTIH010003958">
    <property type="protein sequence ID" value="CAA2987967.1"/>
    <property type="molecule type" value="Genomic_DNA"/>
</dbReference>
<keyword evidence="6" id="KW-0862">Zinc</keyword>
<evidence type="ECO:0000259" key="11">
    <source>
        <dbReference type="PROSITE" id="PS51017"/>
    </source>
</evidence>
<keyword evidence="4" id="KW-0677">Repeat</keyword>
<comment type="caution">
    <text evidence="12">The sequence shown here is derived from an EMBL/GenBank/DDBJ whole genome shotgun (WGS) entry which is preliminary data.</text>
</comment>
<protein>
    <submittedName>
        <fullName evidence="12">Zinc finger CONSTANS-LIKE 9-like</fullName>
    </submittedName>
</protein>
<keyword evidence="5 8" id="KW-0863">Zinc-finger</keyword>
<dbReference type="GO" id="GO:0005634">
    <property type="term" value="C:nucleus"/>
    <property type="evidence" value="ECO:0007669"/>
    <property type="project" value="UniProtKB-SubCell"/>
</dbReference>
<comment type="subcellular location">
    <subcellularLocation>
        <location evidence="1 9">Nucleus</location>
    </subcellularLocation>
</comment>
<evidence type="ECO:0000256" key="1">
    <source>
        <dbReference type="ARBA" id="ARBA00004123"/>
    </source>
</evidence>
<dbReference type="Gramene" id="OE9A070234T1">
    <property type="protein sequence ID" value="OE9A070234C1"/>
    <property type="gene ID" value="OE9A070234"/>
</dbReference>
<keyword evidence="3" id="KW-0479">Metal-binding</keyword>
<evidence type="ECO:0000256" key="2">
    <source>
        <dbReference type="ARBA" id="ARBA00010024"/>
    </source>
</evidence>
<dbReference type="SMART" id="SM00336">
    <property type="entry name" value="BBOX"/>
    <property type="match status" value="1"/>
</dbReference>
<dbReference type="PANTHER" id="PTHR31717">
    <property type="entry name" value="ZINC FINGER PROTEIN CONSTANS-LIKE 10"/>
    <property type="match status" value="1"/>
</dbReference>
<evidence type="ECO:0000256" key="5">
    <source>
        <dbReference type="ARBA" id="ARBA00022771"/>
    </source>
</evidence>
<evidence type="ECO:0000256" key="3">
    <source>
        <dbReference type="ARBA" id="ARBA00022723"/>
    </source>
</evidence>
<evidence type="ECO:0000256" key="9">
    <source>
        <dbReference type="PROSITE-ProRule" id="PRU00357"/>
    </source>
</evidence>
<dbReference type="AlphaFoldDB" id="A0A8S0S850"/>
<dbReference type="Proteomes" id="UP000594638">
    <property type="component" value="Unassembled WGS sequence"/>
</dbReference>
<reference evidence="12 13" key="1">
    <citation type="submission" date="2019-12" db="EMBL/GenBank/DDBJ databases">
        <authorList>
            <person name="Alioto T."/>
            <person name="Alioto T."/>
            <person name="Gomez Garrido J."/>
        </authorList>
    </citation>
    <scope>NUCLEOTIDE SEQUENCE [LARGE SCALE GENOMIC DNA]</scope>
</reference>
<dbReference type="InterPro" id="IPR049808">
    <property type="entry name" value="CONSTANS-like_Bbox1"/>
</dbReference>
<dbReference type="InterPro" id="IPR000315">
    <property type="entry name" value="Znf_B-box"/>
</dbReference>
<evidence type="ECO:0000256" key="8">
    <source>
        <dbReference type="PROSITE-ProRule" id="PRU00024"/>
    </source>
</evidence>
<dbReference type="CDD" id="cd19821">
    <property type="entry name" value="Bbox1_BBX-like"/>
    <property type="match status" value="1"/>
</dbReference>
<organism evidence="12 13">
    <name type="scientific">Olea europaea subsp. europaea</name>
    <dbReference type="NCBI Taxonomy" id="158383"/>
    <lineage>
        <taxon>Eukaryota</taxon>
        <taxon>Viridiplantae</taxon>
        <taxon>Streptophyta</taxon>
        <taxon>Embryophyta</taxon>
        <taxon>Tracheophyta</taxon>
        <taxon>Spermatophyta</taxon>
        <taxon>Magnoliopsida</taxon>
        <taxon>eudicotyledons</taxon>
        <taxon>Gunneridae</taxon>
        <taxon>Pentapetalae</taxon>
        <taxon>asterids</taxon>
        <taxon>lamiids</taxon>
        <taxon>Lamiales</taxon>
        <taxon>Oleaceae</taxon>
        <taxon>Oleeae</taxon>
        <taxon>Olea</taxon>
    </lineage>
</organism>
<evidence type="ECO:0000313" key="12">
    <source>
        <dbReference type="EMBL" id="CAA2987967.1"/>
    </source>
</evidence>
<proteinExistence type="inferred from homology"/>
<comment type="similarity">
    <text evidence="2">Belongs to the CONSTANS family.</text>
</comment>
<evidence type="ECO:0000256" key="7">
    <source>
        <dbReference type="ARBA" id="ARBA00023242"/>
    </source>
</evidence>
<feature type="domain" description="B box-type" evidence="10">
    <location>
        <begin position="1"/>
        <end position="33"/>
    </location>
</feature>
<dbReference type="PANTHER" id="PTHR31717:SF138">
    <property type="entry name" value="CONSTANS-LIKE PROTEIN DAYS TO HEADING ON CHROMOSOME 2"/>
    <property type="match status" value="1"/>
</dbReference>
<accession>A0A8S0S850</accession>
<evidence type="ECO:0000313" key="13">
    <source>
        <dbReference type="Proteomes" id="UP000594638"/>
    </source>
</evidence>
<evidence type="ECO:0000256" key="4">
    <source>
        <dbReference type="ARBA" id="ARBA00022737"/>
    </source>
</evidence>
<dbReference type="Pfam" id="PF06203">
    <property type="entry name" value="CCT"/>
    <property type="match status" value="1"/>
</dbReference>
<dbReference type="GO" id="GO:0008270">
    <property type="term" value="F:zinc ion binding"/>
    <property type="evidence" value="ECO:0007669"/>
    <property type="project" value="UniProtKB-KW"/>
</dbReference>
<sequence length="373" mass="41659">MGQLCDFCSEQRSTVYCRSDAACLCLTCDRNIHSANALSRLHLRTLVCERCNSQPAVVRSITENASLCQNCDWNGHGDPTSDTGHKRQTINCYSGCPSASELSRIWSFFSMDDSSCKHETGSMSLEEEDQSLLHCQLMPIEYSRVEDAMDPATSDADRICGNDSLNLLDEKARLSYTSGLIADDDDLYKDFNFSDIDLSFDNLDELFGGSPGTPQQLFELDGLDSLFEIPTLCCAEINKATCCNPVFADSVTSCRTYPIVGFARQAQSNLSFSFSGQTGESNNGDYQECGMSSMFMLEEPQCLTSCPESQLPSVSRDCAVLRYKEKRKLRKFGRKIRYPNRKAMADVRKRVKGRYVKAGDPYDYDPLCHTSSH</sequence>
<evidence type="ECO:0000259" key="10">
    <source>
        <dbReference type="PROSITE" id="PS50119"/>
    </source>
</evidence>